<dbReference type="PROSITE" id="PS50262">
    <property type="entry name" value="G_PROTEIN_RECEP_F1_2"/>
    <property type="match status" value="1"/>
</dbReference>
<dbReference type="FunFam" id="1.20.1070.10:FF:000015">
    <property type="entry name" value="Olfactory receptor"/>
    <property type="match status" value="1"/>
</dbReference>
<dbReference type="PRINTS" id="PR00245">
    <property type="entry name" value="OLFACTORYR"/>
</dbReference>
<organism evidence="13 14">
    <name type="scientific">Engystomops pustulosus</name>
    <name type="common">Tungara frog</name>
    <name type="synonym">Physalaemus pustulosus</name>
    <dbReference type="NCBI Taxonomy" id="76066"/>
    <lineage>
        <taxon>Eukaryota</taxon>
        <taxon>Metazoa</taxon>
        <taxon>Chordata</taxon>
        <taxon>Craniata</taxon>
        <taxon>Vertebrata</taxon>
        <taxon>Euteleostomi</taxon>
        <taxon>Amphibia</taxon>
        <taxon>Batrachia</taxon>
        <taxon>Anura</taxon>
        <taxon>Neobatrachia</taxon>
        <taxon>Hyloidea</taxon>
        <taxon>Leptodactylidae</taxon>
        <taxon>Leiuperinae</taxon>
        <taxon>Engystomops</taxon>
    </lineage>
</organism>
<keyword evidence="14" id="KW-1185">Reference proteome</keyword>
<protein>
    <recommendedName>
        <fullName evidence="11">Olfactory receptor</fullName>
    </recommendedName>
</protein>
<dbReference type="SUPFAM" id="SSF81321">
    <property type="entry name" value="Family A G protein-coupled receptor-like"/>
    <property type="match status" value="1"/>
</dbReference>
<dbReference type="AlphaFoldDB" id="A0AAV6ZXA5"/>
<evidence type="ECO:0000256" key="7">
    <source>
        <dbReference type="ARBA" id="ARBA00023136"/>
    </source>
</evidence>
<dbReference type="InterPro" id="IPR017452">
    <property type="entry name" value="GPCR_Rhodpsn_7TM"/>
</dbReference>
<keyword evidence="4 11" id="KW-0552">Olfaction</keyword>
<dbReference type="GO" id="GO:0004984">
    <property type="term" value="F:olfactory receptor activity"/>
    <property type="evidence" value="ECO:0007669"/>
    <property type="project" value="InterPro"/>
</dbReference>
<reference evidence="13" key="1">
    <citation type="thesis" date="2020" institute="ProQuest LLC" country="789 East Eisenhower Parkway, Ann Arbor, MI, USA">
        <title>Comparative Genomics and Chromosome Evolution.</title>
        <authorList>
            <person name="Mudd A.B."/>
        </authorList>
    </citation>
    <scope>NUCLEOTIDE SEQUENCE</scope>
    <source>
        <strain evidence="13">237g6f4</strain>
        <tissue evidence="13">Blood</tissue>
    </source>
</reference>
<feature type="transmembrane region" description="Helical" evidence="11">
    <location>
        <begin position="99"/>
        <end position="118"/>
    </location>
</feature>
<feature type="transmembrane region" description="Helical" evidence="11">
    <location>
        <begin position="271"/>
        <end position="290"/>
    </location>
</feature>
<evidence type="ECO:0000256" key="1">
    <source>
        <dbReference type="ARBA" id="ARBA00004651"/>
    </source>
</evidence>
<keyword evidence="11" id="KW-0716">Sensory transduction</keyword>
<keyword evidence="7 11" id="KW-0472">Membrane</keyword>
<feature type="transmembrane region" description="Helical" evidence="11">
    <location>
        <begin position="20"/>
        <end position="47"/>
    </location>
</feature>
<dbReference type="PROSITE" id="PS00237">
    <property type="entry name" value="G_PROTEIN_RECEP_F1_1"/>
    <property type="match status" value="1"/>
</dbReference>
<dbReference type="PANTHER" id="PTHR26452">
    <property type="entry name" value="OLFACTORY RECEPTOR"/>
    <property type="match status" value="1"/>
</dbReference>
<evidence type="ECO:0000256" key="9">
    <source>
        <dbReference type="ARBA" id="ARBA00023224"/>
    </source>
</evidence>
<dbReference type="EMBL" id="WNYA01000011">
    <property type="protein sequence ID" value="KAG8551286.1"/>
    <property type="molecule type" value="Genomic_DNA"/>
</dbReference>
<evidence type="ECO:0000313" key="14">
    <source>
        <dbReference type="Proteomes" id="UP000824782"/>
    </source>
</evidence>
<keyword evidence="9 10" id="KW-0807">Transducer</keyword>
<proteinExistence type="inferred from homology"/>
<evidence type="ECO:0000256" key="8">
    <source>
        <dbReference type="ARBA" id="ARBA00023170"/>
    </source>
</evidence>
<dbReference type="InterPro" id="IPR000725">
    <property type="entry name" value="Olfact_rcpt"/>
</dbReference>
<evidence type="ECO:0000256" key="6">
    <source>
        <dbReference type="ARBA" id="ARBA00023040"/>
    </source>
</evidence>
<evidence type="ECO:0000256" key="10">
    <source>
        <dbReference type="RuleBase" id="RU000688"/>
    </source>
</evidence>
<dbReference type="InterPro" id="IPR000276">
    <property type="entry name" value="GPCR_Rhodpsn"/>
</dbReference>
<keyword evidence="5 11" id="KW-1133">Transmembrane helix</keyword>
<dbReference type="PRINTS" id="PR00237">
    <property type="entry name" value="GPCRRHODOPSN"/>
</dbReference>
<evidence type="ECO:0000256" key="3">
    <source>
        <dbReference type="ARBA" id="ARBA00022692"/>
    </source>
</evidence>
<keyword evidence="6 10" id="KW-0297">G-protein coupled receptor</keyword>
<feature type="transmembrane region" description="Helical" evidence="11">
    <location>
        <begin position="138"/>
        <end position="161"/>
    </location>
</feature>
<feature type="transmembrane region" description="Helical" evidence="11">
    <location>
        <begin position="59"/>
        <end position="87"/>
    </location>
</feature>
<dbReference type="GO" id="GO:0005886">
    <property type="term" value="C:plasma membrane"/>
    <property type="evidence" value="ECO:0007669"/>
    <property type="project" value="UniProtKB-SubCell"/>
</dbReference>
<comment type="caution">
    <text evidence="13">The sequence shown here is derived from an EMBL/GenBank/DDBJ whole genome shotgun (WGS) entry which is preliminary data.</text>
</comment>
<feature type="transmembrane region" description="Helical" evidence="11">
    <location>
        <begin position="236"/>
        <end position="259"/>
    </location>
</feature>
<evidence type="ECO:0000259" key="12">
    <source>
        <dbReference type="PROSITE" id="PS50262"/>
    </source>
</evidence>
<comment type="similarity">
    <text evidence="10">Belongs to the G-protein coupled receptor 1 family.</text>
</comment>
<dbReference type="Proteomes" id="UP000824782">
    <property type="component" value="Unassembled WGS sequence"/>
</dbReference>
<evidence type="ECO:0000256" key="5">
    <source>
        <dbReference type="ARBA" id="ARBA00022989"/>
    </source>
</evidence>
<evidence type="ECO:0000256" key="2">
    <source>
        <dbReference type="ARBA" id="ARBA00022475"/>
    </source>
</evidence>
<dbReference type="Gene3D" id="1.20.1070.10">
    <property type="entry name" value="Rhodopsin 7-helix transmembrane proteins"/>
    <property type="match status" value="1"/>
</dbReference>
<evidence type="ECO:0000256" key="4">
    <source>
        <dbReference type="ARBA" id="ARBA00022725"/>
    </source>
</evidence>
<accession>A0AAV6ZXA5</accession>
<dbReference type="InterPro" id="IPR050516">
    <property type="entry name" value="Olfactory_GPCR"/>
</dbReference>
<feature type="domain" description="G-protein coupled receptors family 1 profile" evidence="12">
    <location>
        <begin position="40"/>
        <end position="288"/>
    </location>
</feature>
<keyword evidence="3 10" id="KW-0812">Transmembrane</keyword>
<dbReference type="Pfam" id="PF13853">
    <property type="entry name" value="7tm_4"/>
    <property type="match status" value="1"/>
</dbReference>
<feature type="transmembrane region" description="Helical" evidence="11">
    <location>
        <begin position="202"/>
        <end position="224"/>
    </location>
</feature>
<evidence type="ECO:0000256" key="11">
    <source>
        <dbReference type="RuleBase" id="RU363047"/>
    </source>
</evidence>
<keyword evidence="8 10" id="KW-0675">Receptor</keyword>
<dbReference type="CDD" id="cd13954">
    <property type="entry name" value="7tmA_OR"/>
    <property type="match status" value="1"/>
</dbReference>
<name>A0AAV6ZXA5_ENGPU</name>
<dbReference type="GO" id="GO:0004930">
    <property type="term" value="F:G protein-coupled receptor activity"/>
    <property type="evidence" value="ECO:0007669"/>
    <property type="project" value="UniProtKB-KW"/>
</dbReference>
<gene>
    <name evidence="13" type="ORF">GDO81_004044</name>
</gene>
<sequence length="314" mass="35932">MILENSTEEWFLLLGFYEYPHLQVVLFLSFLLLYFLCLLENAFLIIIICCNVNLHTPMYFFLCNLSILDICLTTLIVPKLLLTFLGLGSISFMQCLIQMHFYITLQCLDYFLLSVMSFDRYVAICNPLHYNVILNKKICVLLAGVSWFLSIIDPIPVTYVISRFPFCTYREMDHFFCDLMPLLKISCGDISKVMTIIFSEGVILGFVSFILILSSYGSIFVVIIRMKTAVAKHRAFSTCSAHLTVIMMLYLSLVCVYIIPISDDHSNQKKAVGLLNTVLIPIVNPVLYSFRNKDVKCGIQKLLKGKVKILQNQP</sequence>
<comment type="subcellular location">
    <subcellularLocation>
        <location evidence="1 11">Cell membrane</location>
        <topology evidence="1 11">Multi-pass membrane protein</topology>
    </subcellularLocation>
</comment>
<evidence type="ECO:0000313" key="13">
    <source>
        <dbReference type="EMBL" id="KAG8551286.1"/>
    </source>
</evidence>
<keyword evidence="2 11" id="KW-1003">Cell membrane</keyword>